<evidence type="ECO:0000256" key="12">
    <source>
        <dbReference type="ARBA" id="ARBA00035485"/>
    </source>
</evidence>
<dbReference type="GO" id="GO:1990904">
    <property type="term" value="C:ribonucleoprotein complex"/>
    <property type="evidence" value="ECO:0007669"/>
    <property type="project" value="UniProtKB-KW"/>
</dbReference>
<dbReference type="InterPro" id="IPR018472">
    <property type="entry name" value="Ribosomal_mL64"/>
</dbReference>
<protein>
    <recommendedName>
        <fullName evidence="11">Large ribosomal subunit protein mL64</fullName>
    </recommendedName>
    <alternativeName>
        <fullName evidence="10">39S ribosomal protein L59, mitochondrial</fullName>
    </alternativeName>
    <alternativeName>
        <fullName evidence="12">Growth arrest and DNA damage-inducible proteins-interacting protein 1</fullName>
    </alternativeName>
</protein>
<sequence length="220" mass="25981">MLSRASTLSRPLVTAVFIPSVGKCSSVTDGSGSSTNNDEQNQSADICLDISRMSSWHRSIYHGECPTMNKFRWQSERRNLRKRFAMYGKASDVDLSVLWPNNTELEILQYEEDNWKPKLENMIKLEKTLAMKADARMQRRIEQVETNVKNYNKVLKEYNEKREKREREMLAAKQENERKIREIQDHFGYPVDPSDPKFVALMEKKRLEERKVSFYFLSYH</sequence>
<evidence type="ECO:0000256" key="1">
    <source>
        <dbReference type="ARBA" id="ARBA00004123"/>
    </source>
</evidence>
<keyword evidence="4" id="KW-0689">Ribosomal protein</keyword>
<dbReference type="Proteomes" id="UP000030758">
    <property type="component" value="Unassembled WGS sequence"/>
</dbReference>
<comment type="similarity">
    <text evidence="3">Belongs to the mitochondrion-specific ribosomal protein mL64 family.</text>
</comment>
<dbReference type="GO" id="GO:0005739">
    <property type="term" value="C:mitochondrion"/>
    <property type="evidence" value="ECO:0007669"/>
    <property type="project" value="UniProtKB-SubCell"/>
</dbReference>
<evidence type="ECO:0000256" key="3">
    <source>
        <dbReference type="ARBA" id="ARBA00005421"/>
    </source>
</evidence>
<keyword evidence="7" id="KW-0539">Nucleus</keyword>
<accession>A0A085NKS9</accession>
<evidence type="ECO:0000313" key="15">
    <source>
        <dbReference type="EMBL" id="KFD56970.1"/>
    </source>
</evidence>
<evidence type="ECO:0000256" key="4">
    <source>
        <dbReference type="ARBA" id="ARBA00022980"/>
    </source>
</evidence>
<evidence type="ECO:0000256" key="9">
    <source>
        <dbReference type="ARBA" id="ARBA00023306"/>
    </source>
</evidence>
<evidence type="ECO:0000256" key="14">
    <source>
        <dbReference type="SAM" id="Coils"/>
    </source>
</evidence>
<comment type="function">
    <text evidence="13">Acts as a negative regulator of G1 to S cell cycle phase progression by inhibiting cyclin-dependent kinases. Inhibitory effects are additive with GADD45 proteins but also occur in the absence of GADD45 proteins. Acts as a repressor of the orphan nuclear receptor NR4A1 by inhibiting AB domain-mediated transcriptional activity. May be involved in the hormone-mediated regulation of NR4A1 transcriptional activity. May play a role in mitochondrial protein synthesis.</text>
</comment>
<dbReference type="GO" id="GO:0005840">
    <property type="term" value="C:ribosome"/>
    <property type="evidence" value="ECO:0007669"/>
    <property type="project" value="UniProtKB-KW"/>
</dbReference>
<gene>
    <name evidence="15" type="ORF">M513_02227</name>
    <name evidence="16" type="ORF">M514_02227</name>
</gene>
<evidence type="ECO:0000256" key="11">
    <source>
        <dbReference type="ARBA" id="ARBA00035184"/>
    </source>
</evidence>
<dbReference type="Pfam" id="PF10147">
    <property type="entry name" value="CR6_interact"/>
    <property type="match status" value="1"/>
</dbReference>
<keyword evidence="6" id="KW-0496">Mitochondrion</keyword>
<evidence type="ECO:0000256" key="10">
    <source>
        <dbReference type="ARBA" id="ARBA00030700"/>
    </source>
</evidence>
<dbReference type="Proteomes" id="UP000030764">
    <property type="component" value="Unassembled WGS sequence"/>
</dbReference>
<reference evidence="16 17" key="1">
    <citation type="journal article" date="2014" name="Nat. Genet.">
        <title>Genome and transcriptome of the porcine whipworm Trichuris suis.</title>
        <authorList>
            <person name="Jex A.R."/>
            <person name="Nejsum P."/>
            <person name="Schwarz E.M."/>
            <person name="Hu L."/>
            <person name="Young N.D."/>
            <person name="Hall R.S."/>
            <person name="Korhonen P.K."/>
            <person name="Liao S."/>
            <person name="Thamsborg S."/>
            <person name="Xia J."/>
            <person name="Xu P."/>
            <person name="Wang S."/>
            <person name="Scheerlinck J.P."/>
            <person name="Hofmann A."/>
            <person name="Sternberg P.W."/>
            <person name="Wang J."/>
            <person name="Gasser R.B."/>
        </authorList>
    </citation>
    <scope>NUCLEOTIDE SEQUENCE [LARGE SCALE GENOMIC DNA]</scope>
    <source>
        <strain evidence="16">DCEP-RM93F</strain>
        <strain evidence="15">DCEP-RM93M</strain>
    </source>
</reference>
<evidence type="ECO:0000313" key="16">
    <source>
        <dbReference type="EMBL" id="KFD70075.1"/>
    </source>
</evidence>
<dbReference type="EMBL" id="KL363191">
    <property type="protein sequence ID" value="KFD56970.1"/>
    <property type="molecule type" value="Genomic_DNA"/>
</dbReference>
<dbReference type="EMBL" id="KL367490">
    <property type="protein sequence ID" value="KFD70075.1"/>
    <property type="molecule type" value="Genomic_DNA"/>
</dbReference>
<evidence type="ECO:0000256" key="2">
    <source>
        <dbReference type="ARBA" id="ARBA00004173"/>
    </source>
</evidence>
<dbReference type="PANTHER" id="PTHR31761">
    <property type="entry name" value="GROWTH ARREST AND DNA DAMAGE-INDUCIBLE PROTEINS-INTERACTING PROTEIN 1 GADD45GIP1"/>
    <property type="match status" value="1"/>
</dbReference>
<evidence type="ECO:0000256" key="6">
    <source>
        <dbReference type="ARBA" id="ARBA00023128"/>
    </source>
</evidence>
<evidence type="ECO:0000256" key="5">
    <source>
        <dbReference type="ARBA" id="ARBA00023054"/>
    </source>
</evidence>
<organism evidence="16">
    <name type="scientific">Trichuris suis</name>
    <name type="common">pig whipworm</name>
    <dbReference type="NCBI Taxonomy" id="68888"/>
    <lineage>
        <taxon>Eukaryota</taxon>
        <taxon>Metazoa</taxon>
        <taxon>Ecdysozoa</taxon>
        <taxon>Nematoda</taxon>
        <taxon>Enoplea</taxon>
        <taxon>Dorylaimia</taxon>
        <taxon>Trichinellida</taxon>
        <taxon>Trichuridae</taxon>
        <taxon>Trichuris</taxon>
    </lineage>
</organism>
<comment type="subcellular location">
    <subcellularLocation>
        <location evidence="2">Mitochondrion</location>
    </subcellularLocation>
    <subcellularLocation>
        <location evidence="1">Nucleus</location>
    </subcellularLocation>
</comment>
<dbReference type="PANTHER" id="PTHR31761:SF1">
    <property type="entry name" value="LARGE RIBOSOMAL SUBUNIT PROTEIN ML64"/>
    <property type="match status" value="1"/>
</dbReference>
<dbReference type="Gene3D" id="6.10.280.120">
    <property type="entry name" value="Growth arrest and DNA-damage-inducible proteins-interacting protein 1"/>
    <property type="match status" value="1"/>
</dbReference>
<evidence type="ECO:0000313" key="17">
    <source>
        <dbReference type="Proteomes" id="UP000030764"/>
    </source>
</evidence>
<feature type="coiled-coil region" evidence="14">
    <location>
        <begin position="141"/>
        <end position="182"/>
    </location>
</feature>
<keyword evidence="9" id="KW-0131">Cell cycle</keyword>
<name>A0A085NKS9_9BILA</name>
<dbReference type="AlphaFoldDB" id="A0A085NKS9"/>
<dbReference type="GO" id="GO:0005634">
    <property type="term" value="C:nucleus"/>
    <property type="evidence" value="ECO:0007669"/>
    <property type="project" value="UniProtKB-SubCell"/>
</dbReference>
<keyword evidence="8" id="KW-0687">Ribonucleoprotein</keyword>
<dbReference type="InterPro" id="IPR043035">
    <property type="entry name" value="Ribosomal_mL64_sf"/>
</dbReference>
<evidence type="ECO:0000256" key="7">
    <source>
        <dbReference type="ARBA" id="ARBA00023242"/>
    </source>
</evidence>
<evidence type="ECO:0000256" key="13">
    <source>
        <dbReference type="ARBA" id="ARBA00060144"/>
    </source>
</evidence>
<keyword evidence="17" id="KW-1185">Reference proteome</keyword>
<proteinExistence type="inferred from homology"/>
<keyword evidence="5 14" id="KW-0175">Coiled coil</keyword>
<evidence type="ECO:0000256" key="8">
    <source>
        <dbReference type="ARBA" id="ARBA00023274"/>
    </source>
</evidence>